<dbReference type="AlphaFoldDB" id="A0A7J6WCS7"/>
<accession>A0A7J6WCS7</accession>
<evidence type="ECO:0000313" key="2">
    <source>
        <dbReference type="Proteomes" id="UP000554482"/>
    </source>
</evidence>
<gene>
    <name evidence="1" type="ORF">FRX31_016402</name>
</gene>
<sequence>MASYFIGNGCRRSRRFFPRYLKPIDGVIEINNSESDDVNDEVQVKVIEIDSDSEDLQIYPGSQFLEGEDTTKWPQVPPLGLVVQHKNGWHYRIKQEPPSILPAHLVINETRLNWLIRNVKIHYGDANYELLCLGIVKRNIRDKAFPGGEWIVDFDDNNPPIYLVHGLKFEMLKDEDLINAGCL</sequence>
<evidence type="ECO:0000313" key="1">
    <source>
        <dbReference type="EMBL" id="KAF5194012.1"/>
    </source>
</evidence>
<dbReference type="EMBL" id="JABWDY010019326">
    <property type="protein sequence ID" value="KAF5194012.1"/>
    <property type="molecule type" value="Genomic_DNA"/>
</dbReference>
<comment type="caution">
    <text evidence="1">The sequence shown here is derived from an EMBL/GenBank/DDBJ whole genome shotgun (WGS) entry which is preliminary data.</text>
</comment>
<dbReference type="Proteomes" id="UP000554482">
    <property type="component" value="Unassembled WGS sequence"/>
</dbReference>
<name>A0A7J6WCS7_THATH</name>
<proteinExistence type="predicted"/>
<protein>
    <submittedName>
        <fullName evidence="1">Uncharacterized protein</fullName>
    </submittedName>
</protein>
<organism evidence="1 2">
    <name type="scientific">Thalictrum thalictroides</name>
    <name type="common">Rue-anemone</name>
    <name type="synonym">Anemone thalictroides</name>
    <dbReference type="NCBI Taxonomy" id="46969"/>
    <lineage>
        <taxon>Eukaryota</taxon>
        <taxon>Viridiplantae</taxon>
        <taxon>Streptophyta</taxon>
        <taxon>Embryophyta</taxon>
        <taxon>Tracheophyta</taxon>
        <taxon>Spermatophyta</taxon>
        <taxon>Magnoliopsida</taxon>
        <taxon>Ranunculales</taxon>
        <taxon>Ranunculaceae</taxon>
        <taxon>Thalictroideae</taxon>
        <taxon>Thalictrum</taxon>
    </lineage>
</organism>
<keyword evidence="2" id="KW-1185">Reference proteome</keyword>
<reference evidence="1 2" key="1">
    <citation type="submission" date="2020-06" db="EMBL/GenBank/DDBJ databases">
        <title>Transcriptomic and genomic resources for Thalictrum thalictroides and T. hernandezii: Facilitating candidate gene discovery in an emerging model plant lineage.</title>
        <authorList>
            <person name="Arias T."/>
            <person name="Riano-Pachon D.M."/>
            <person name="Di Stilio V.S."/>
        </authorList>
    </citation>
    <scope>NUCLEOTIDE SEQUENCE [LARGE SCALE GENOMIC DNA]</scope>
    <source>
        <strain evidence="2">cv. WT478/WT964</strain>
        <tissue evidence="1">Leaves</tissue>
    </source>
</reference>